<comment type="caution">
    <text evidence="3">The sequence shown here is derived from an EMBL/GenBank/DDBJ whole genome shotgun (WGS) entry which is preliminary data.</text>
</comment>
<feature type="compositionally biased region" description="Pro residues" evidence="1">
    <location>
        <begin position="134"/>
        <end position="149"/>
    </location>
</feature>
<proteinExistence type="predicted"/>
<reference evidence="3 4" key="1">
    <citation type="submission" date="2024-09" db="EMBL/GenBank/DDBJ databases">
        <authorList>
            <person name="Sun Q."/>
            <person name="Mori K."/>
        </authorList>
    </citation>
    <scope>NUCLEOTIDE SEQUENCE [LARGE SCALE GENOMIC DNA]</scope>
    <source>
        <strain evidence="3 4">TISTR 1856</strain>
    </source>
</reference>
<dbReference type="Proteomes" id="UP001589748">
    <property type="component" value="Unassembled WGS sequence"/>
</dbReference>
<protein>
    <submittedName>
        <fullName evidence="3">DUF1992 domain-containing protein</fullName>
    </submittedName>
</protein>
<evidence type="ECO:0000259" key="2">
    <source>
        <dbReference type="Pfam" id="PF09350"/>
    </source>
</evidence>
<accession>A0ABV5LPH3</accession>
<dbReference type="Pfam" id="PF09350">
    <property type="entry name" value="DJC28_CD"/>
    <property type="match status" value="1"/>
</dbReference>
<feature type="region of interest" description="Disordered" evidence="1">
    <location>
        <begin position="131"/>
        <end position="163"/>
    </location>
</feature>
<dbReference type="EMBL" id="JBHMDM010000001">
    <property type="protein sequence ID" value="MFB9375990.1"/>
    <property type="molecule type" value="Genomic_DNA"/>
</dbReference>
<keyword evidence="4" id="KW-1185">Reference proteome</keyword>
<gene>
    <name evidence="3" type="ORF">ACFFVI_03315</name>
</gene>
<evidence type="ECO:0000256" key="1">
    <source>
        <dbReference type="SAM" id="MobiDB-lite"/>
    </source>
</evidence>
<sequence>MDRKPPHVTFEDWVERLVREATERGEFDGLRGAGQPLPGLDKPFSGEDWAAAKARAEDLDVSAMLPPYLAFRLERARLVESMPARADEHAVTVVVEDFNERLLAEYRRPQLGVPLATPLLDRERCLAAWRAANPAPPAPEVHPAPTDPAPRPRRWWRRRRPPG</sequence>
<dbReference type="RefSeq" id="WP_380139570.1">
    <property type="nucleotide sequence ID" value="NZ_JBHLUI010000012.1"/>
</dbReference>
<feature type="compositionally biased region" description="Basic residues" evidence="1">
    <location>
        <begin position="151"/>
        <end position="163"/>
    </location>
</feature>
<dbReference type="InterPro" id="IPR018961">
    <property type="entry name" value="DnaJ_homolog_subfam-C_membr-28"/>
</dbReference>
<evidence type="ECO:0000313" key="4">
    <source>
        <dbReference type="Proteomes" id="UP001589748"/>
    </source>
</evidence>
<feature type="domain" description="DnaJ homologue subfamily C member 28 conserved" evidence="2">
    <location>
        <begin position="13"/>
        <end position="81"/>
    </location>
</feature>
<evidence type="ECO:0000313" key="3">
    <source>
        <dbReference type="EMBL" id="MFB9375990.1"/>
    </source>
</evidence>
<organism evidence="3 4">
    <name type="scientific">Kineococcus gynurae</name>
    <dbReference type="NCBI Taxonomy" id="452979"/>
    <lineage>
        <taxon>Bacteria</taxon>
        <taxon>Bacillati</taxon>
        <taxon>Actinomycetota</taxon>
        <taxon>Actinomycetes</taxon>
        <taxon>Kineosporiales</taxon>
        <taxon>Kineosporiaceae</taxon>
        <taxon>Kineococcus</taxon>
    </lineage>
</organism>
<name>A0ABV5LPH3_9ACTN</name>